<dbReference type="InterPro" id="IPR006862">
    <property type="entry name" value="Thio_Ohase/aa_AcTrfase"/>
</dbReference>
<dbReference type="GO" id="GO:0006631">
    <property type="term" value="P:fatty acid metabolic process"/>
    <property type="evidence" value="ECO:0007669"/>
    <property type="project" value="TreeGrafter"/>
</dbReference>
<gene>
    <name evidence="5" type="ORF">OESDEN_07967</name>
</gene>
<dbReference type="InterPro" id="IPR014940">
    <property type="entry name" value="BAAT_C"/>
</dbReference>
<dbReference type="PIRSF" id="PIRSF016521">
    <property type="entry name" value="Acyl-CoA_hydro"/>
    <property type="match status" value="1"/>
</dbReference>
<evidence type="ECO:0000256" key="2">
    <source>
        <dbReference type="PIRSR" id="PIRSR016521-1"/>
    </source>
</evidence>
<dbReference type="GO" id="GO:0006637">
    <property type="term" value="P:acyl-CoA metabolic process"/>
    <property type="evidence" value="ECO:0007669"/>
    <property type="project" value="InterPro"/>
</dbReference>
<dbReference type="Proteomes" id="UP000053660">
    <property type="component" value="Unassembled WGS sequence"/>
</dbReference>
<comment type="similarity">
    <text evidence="1">Belongs to the C/M/P thioester hydrolase family.</text>
</comment>
<dbReference type="EMBL" id="KN551532">
    <property type="protein sequence ID" value="KHJ92155.1"/>
    <property type="molecule type" value="Genomic_DNA"/>
</dbReference>
<dbReference type="Pfam" id="PF04775">
    <property type="entry name" value="Bile_Hydr_Trans"/>
    <property type="match status" value="1"/>
</dbReference>
<keyword evidence="5" id="KW-0378">Hydrolase</keyword>
<name>A0A0B1T9Z5_OESDE</name>
<accession>A0A0B1T9Z5</accession>
<feature type="active site" description="Charge relay system" evidence="2">
    <location>
        <position position="183"/>
    </location>
</feature>
<dbReference type="OrthoDB" id="6347013at2759"/>
<evidence type="ECO:0000256" key="1">
    <source>
        <dbReference type="ARBA" id="ARBA00006538"/>
    </source>
</evidence>
<proteinExistence type="inferred from homology"/>
<reference evidence="5 6" key="1">
    <citation type="submission" date="2014-03" db="EMBL/GenBank/DDBJ databases">
        <title>Draft genome of the hookworm Oesophagostomum dentatum.</title>
        <authorList>
            <person name="Mitreva M."/>
        </authorList>
    </citation>
    <scope>NUCLEOTIDE SEQUENCE [LARGE SCALE GENOMIC DNA]</scope>
    <source>
        <strain evidence="5 6">OD-Hann</strain>
    </source>
</reference>
<dbReference type="AlphaFoldDB" id="A0A0B1T9Z5"/>
<evidence type="ECO:0000259" key="3">
    <source>
        <dbReference type="Pfam" id="PF04775"/>
    </source>
</evidence>
<dbReference type="PANTHER" id="PTHR10824:SF4">
    <property type="entry name" value="ACYL-COENZYME A THIOESTERASE 1-LIKE"/>
    <property type="match status" value="1"/>
</dbReference>
<feature type="active site" description="Charge relay system" evidence="2">
    <location>
        <position position="327"/>
    </location>
</feature>
<feature type="active site" description="Charge relay system" evidence="2">
    <location>
        <position position="295"/>
    </location>
</feature>
<feature type="domain" description="BAAT/Acyl-CoA thioester hydrolase C-terminal" evidence="4">
    <location>
        <begin position="291"/>
        <end position="378"/>
    </location>
</feature>
<dbReference type="Pfam" id="PF08840">
    <property type="entry name" value="BAAT_C"/>
    <property type="match status" value="2"/>
</dbReference>
<dbReference type="FunFam" id="3.40.50.1820:FF:000024">
    <property type="entry name" value="acyl-coenzyme A thioesterase 4"/>
    <property type="match status" value="1"/>
</dbReference>
<dbReference type="SUPFAM" id="SSF53474">
    <property type="entry name" value="alpha/beta-Hydrolases"/>
    <property type="match status" value="1"/>
</dbReference>
<dbReference type="GO" id="GO:0047617">
    <property type="term" value="F:fatty acyl-CoA hydrolase activity"/>
    <property type="evidence" value="ECO:0007669"/>
    <property type="project" value="TreeGrafter"/>
</dbReference>
<dbReference type="PANTHER" id="PTHR10824">
    <property type="entry name" value="ACYL-COENZYME A THIOESTERASE-RELATED"/>
    <property type="match status" value="1"/>
</dbReference>
<evidence type="ECO:0000313" key="5">
    <source>
        <dbReference type="EMBL" id="KHJ92155.1"/>
    </source>
</evidence>
<dbReference type="InterPro" id="IPR042490">
    <property type="entry name" value="Thio_Ohase/BAAT_N"/>
</dbReference>
<evidence type="ECO:0000313" key="6">
    <source>
        <dbReference type="Proteomes" id="UP000053660"/>
    </source>
</evidence>
<organism evidence="5 6">
    <name type="scientific">Oesophagostomum dentatum</name>
    <name type="common">Nodular worm</name>
    <dbReference type="NCBI Taxonomy" id="61180"/>
    <lineage>
        <taxon>Eukaryota</taxon>
        <taxon>Metazoa</taxon>
        <taxon>Ecdysozoa</taxon>
        <taxon>Nematoda</taxon>
        <taxon>Chromadorea</taxon>
        <taxon>Rhabditida</taxon>
        <taxon>Rhabditina</taxon>
        <taxon>Rhabditomorpha</taxon>
        <taxon>Strongyloidea</taxon>
        <taxon>Strongylidae</taxon>
        <taxon>Oesophagostomum</taxon>
    </lineage>
</organism>
<evidence type="ECO:0000259" key="4">
    <source>
        <dbReference type="Pfam" id="PF08840"/>
    </source>
</evidence>
<sequence>MAYAVFEADSAGEIDLPTAKPLRGTYDEAEGMGLFMSVQPCEDFFFGGYLRCTPPLPFVYELILLDSVDRELTRIPIKKHWMHPRLERTEIEEDGFCGTLFKPPGDGPYPAVIDISGTGGGLHEHKGSMLASEGFVVLCVAFFQYKTLVHTLEEVEIEYFKKPIEWLKRQPFTNDRLGIQGVSFGGTIVNLLATRYPQINTVVSINGPHIQSDYINIKENGKLLPQPDLEADRYHYFINRIVVTDKVIKHAAVSEETEIPWHRIPKSTSFRLVVCFLPGVEKLYPDICAQGSVDDLVSSSVFASRYMAKRLAETGHEVEVHLVNGGHIMEPPYFPHHDKVFAKFQGFCCGYGGEVVLHGKSQEVSWAGTIDFFTRKLGQPAEMPDWDRLGHEEIRSNL</sequence>
<dbReference type="Gene3D" id="3.40.50.1820">
    <property type="entry name" value="alpha/beta hydrolase"/>
    <property type="match status" value="1"/>
</dbReference>
<dbReference type="InterPro" id="IPR029058">
    <property type="entry name" value="AB_hydrolase_fold"/>
</dbReference>
<dbReference type="InterPro" id="IPR016662">
    <property type="entry name" value="Acyl-CoA_thioEstase_long-chain"/>
</dbReference>
<protein>
    <submittedName>
        <fullName evidence="5">BAAT/acyl-CoA thioester hydrolase protein</fullName>
    </submittedName>
</protein>
<dbReference type="Gene3D" id="2.60.40.2240">
    <property type="entry name" value="Acyl-CoA thioester hydrolase/BAAT N-terminal domain"/>
    <property type="match status" value="1"/>
</dbReference>
<keyword evidence="6" id="KW-1185">Reference proteome</keyword>
<feature type="domain" description="Acyl-CoA thioester hydrolase/bile acid-CoA amino acid N-acetyltransferase" evidence="3">
    <location>
        <begin position="2"/>
        <end position="93"/>
    </location>
</feature>
<feature type="domain" description="BAAT/Acyl-CoA thioester hydrolase C-terminal" evidence="4">
    <location>
        <begin position="155"/>
        <end position="275"/>
    </location>
</feature>